<dbReference type="EMBL" id="QNUK01000351">
    <property type="protein sequence ID" value="KAF5894890.1"/>
    <property type="molecule type" value="Genomic_DNA"/>
</dbReference>
<dbReference type="Proteomes" id="UP000727407">
    <property type="component" value="Unassembled WGS sequence"/>
</dbReference>
<feature type="region of interest" description="Disordered" evidence="1">
    <location>
        <begin position="167"/>
        <end position="186"/>
    </location>
</feature>
<evidence type="ECO:0000313" key="2">
    <source>
        <dbReference type="EMBL" id="KAF5894890.1"/>
    </source>
</evidence>
<proteinExistence type="predicted"/>
<accession>A0A8J4UI29</accession>
<protein>
    <submittedName>
        <fullName evidence="2">Uncharacterized protein</fullName>
    </submittedName>
</protein>
<evidence type="ECO:0000313" key="3">
    <source>
        <dbReference type="Proteomes" id="UP000727407"/>
    </source>
</evidence>
<gene>
    <name evidence="2" type="ORF">DAT39_015420</name>
</gene>
<keyword evidence="3" id="KW-1185">Reference proteome</keyword>
<comment type="caution">
    <text evidence="2">The sequence shown here is derived from an EMBL/GenBank/DDBJ whole genome shotgun (WGS) entry which is preliminary data.</text>
</comment>
<name>A0A8J4UI29_CLAMG</name>
<evidence type="ECO:0000256" key="1">
    <source>
        <dbReference type="SAM" id="MobiDB-lite"/>
    </source>
</evidence>
<organism evidence="2 3">
    <name type="scientific">Clarias magur</name>
    <name type="common">Asian catfish</name>
    <name type="synonym">Macropteronotus magur</name>
    <dbReference type="NCBI Taxonomy" id="1594786"/>
    <lineage>
        <taxon>Eukaryota</taxon>
        <taxon>Metazoa</taxon>
        <taxon>Chordata</taxon>
        <taxon>Craniata</taxon>
        <taxon>Vertebrata</taxon>
        <taxon>Euteleostomi</taxon>
        <taxon>Actinopterygii</taxon>
        <taxon>Neopterygii</taxon>
        <taxon>Teleostei</taxon>
        <taxon>Ostariophysi</taxon>
        <taxon>Siluriformes</taxon>
        <taxon>Clariidae</taxon>
        <taxon>Clarias</taxon>
    </lineage>
</organism>
<reference evidence="2" key="1">
    <citation type="submission" date="2020-07" db="EMBL/GenBank/DDBJ databases">
        <title>Clarias magur genome sequencing, assembly and annotation.</title>
        <authorList>
            <person name="Kushwaha B."/>
            <person name="Kumar R."/>
            <person name="Das P."/>
            <person name="Joshi C.G."/>
            <person name="Kumar D."/>
            <person name="Nagpure N.S."/>
            <person name="Pandey M."/>
            <person name="Agarwal S."/>
            <person name="Srivastava S."/>
            <person name="Singh M."/>
            <person name="Sahoo L."/>
            <person name="Jayasankar P."/>
            <person name="Meher P.K."/>
            <person name="Koringa P.G."/>
            <person name="Iquebal M.A."/>
            <person name="Das S.P."/>
            <person name="Bit A."/>
            <person name="Patnaik S."/>
            <person name="Patel N."/>
            <person name="Shah T.M."/>
            <person name="Hinsu A."/>
            <person name="Jena J.K."/>
        </authorList>
    </citation>
    <scope>NUCLEOTIDE SEQUENCE</scope>
    <source>
        <strain evidence="2">CIFAMagur01</strain>
        <tissue evidence="2">Testis</tissue>
    </source>
</reference>
<sequence length="186" mass="20014">MLAVSHDTEFEATSCAGATGHTPNHVVSLIKIRELRRFHAGRAAQTKKTKDFYVRHGLNHHFRAKALLRSYLHACFTIDNSQPPGSIKNVISLSPNSTKDVAPPSGCGCSLSVSAEDNAPPPGSAETLLYQQASLKMFRHSPKASDSDKNVGPPLGFVEDRALHPGSTHSTICGGPRSAFRLRSTT</sequence>
<dbReference type="AlphaFoldDB" id="A0A8J4UI29"/>